<evidence type="ECO:0000256" key="1">
    <source>
        <dbReference type="SAM" id="Phobius"/>
    </source>
</evidence>
<dbReference type="AlphaFoldDB" id="A0A3A6PEK9"/>
<keyword evidence="3" id="KW-1185">Reference proteome</keyword>
<dbReference type="EMBL" id="QXQB01000003">
    <property type="protein sequence ID" value="RJX39145.1"/>
    <property type="molecule type" value="Genomic_DNA"/>
</dbReference>
<sequence>MHESNDAFDMIILIMLLAVFTPFMVYYSIPFFKGEVGGFNVQIEKTAFETAREIYNKPPEMKTNDALLMLVIADEFAPEPRKLKFNGGTSSLEVPIDDVFLLNRAAHILGAKEVMPFNREIDLQLYIGPSGMRYWNVKEQP</sequence>
<proteinExistence type="predicted"/>
<keyword evidence="1" id="KW-1133">Transmembrane helix</keyword>
<evidence type="ECO:0000313" key="2">
    <source>
        <dbReference type="EMBL" id="RJX39145.1"/>
    </source>
</evidence>
<keyword evidence="1" id="KW-0472">Membrane</keyword>
<comment type="caution">
    <text evidence="2">The sequence shown here is derived from an EMBL/GenBank/DDBJ whole genome shotgun (WGS) entry which is preliminary data.</text>
</comment>
<organism evidence="2 3">
    <name type="scientific">Paenibacillus pinisoli</name>
    <dbReference type="NCBI Taxonomy" id="1276110"/>
    <lineage>
        <taxon>Bacteria</taxon>
        <taxon>Bacillati</taxon>
        <taxon>Bacillota</taxon>
        <taxon>Bacilli</taxon>
        <taxon>Bacillales</taxon>
        <taxon>Paenibacillaceae</taxon>
        <taxon>Paenibacillus</taxon>
    </lineage>
</organism>
<dbReference type="OrthoDB" id="2619158at2"/>
<reference evidence="2 3" key="1">
    <citation type="submission" date="2018-09" db="EMBL/GenBank/DDBJ databases">
        <title>Paenibacillus aracenensis nov. sp. isolated from a cave in southern Spain.</title>
        <authorList>
            <person name="Jurado V."/>
            <person name="Gutierrez-Patricio S."/>
            <person name="Gonzalez-Pimentel J.L."/>
            <person name="Miller A.Z."/>
            <person name="Laiz L."/>
            <person name="Saiz-Jimenez C."/>
        </authorList>
    </citation>
    <scope>NUCLEOTIDE SEQUENCE [LARGE SCALE GENOMIC DNA]</scope>
    <source>
        <strain evidence="2 3">JCM 19203</strain>
    </source>
</reference>
<gene>
    <name evidence="2" type="ORF">D3P09_16770</name>
</gene>
<dbReference type="Proteomes" id="UP000267798">
    <property type="component" value="Unassembled WGS sequence"/>
</dbReference>
<protein>
    <submittedName>
        <fullName evidence="2">Uncharacterized protein</fullName>
    </submittedName>
</protein>
<feature type="transmembrane region" description="Helical" evidence="1">
    <location>
        <begin position="7"/>
        <end position="29"/>
    </location>
</feature>
<evidence type="ECO:0000313" key="3">
    <source>
        <dbReference type="Proteomes" id="UP000267798"/>
    </source>
</evidence>
<dbReference type="RefSeq" id="WP_120112286.1">
    <property type="nucleotide sequence ID" value="NZ_QXQB01000003.1"/>
</dbReference>
<accession>A0A3A6PEK9</accession>
<name>A0A3A6PEK9_9BACL</name>
<keyword evidence="1" id="KW-0812">Transmembrane</keyword>